<dbReference type="GO" id="GO:0005886">
    <property type="term" value="C:plasma membrane"/>
    <property type="evidence" value="ECO:0007669"/>
    <property type="project" value="UniProtKB-SubCell"/>
</dbReference>
<dbReference type="InterPro" id="IPR003660">
    <property type="entry name" value="HAMP_dom"/>
</dbReference>
<dbReference type="InterPro" id="IPR033479">
    <property type="entry name" value="dCache_1"/>
</dbReference>
<dbReference type="Pfam" id="PF02743">
    <property type="entry name" value="dCache_1"/>
    <property type="match status" value="1"/>
</dbReference>
<comment type="caution">
    <text evidence="13">The sequence shown here is derived from an EMBL/GenBank/DDBJ whole genome shotgun (WGS) entry which is preliminary data.</text>
</comment>
<protein>
    <submittedName>
        <fullName evidence="13">Methyl-accepting chemotaxis sensory transducer with Cache sensor</fullName>
    </submittedName>
</protein>
<feature type="transmembrane region" description="Helical" evidence="10">
    <location>
        <begin position="7"/>
        <end position="28"/>
    </location>
</feature>
<dbReference type="CDD" id="cd06225">
    <property type="entry name" value="HAMP"/>
    <property type="match status" value="1"/>
</dbReference>
<feature type="domain" description="HAMP" evidence="12">
    <location>
        <begin position="300"/>
        <end position="352"/>
    </location>
</feature>
<keyword evidence="4 10" id="KW-0812">Transmembrane</keyword>
<comment type="subcellular location">
    <subcellularLocation>
        <location evidence="1">Cell membrane</location>
        <topology evidence="1">Multi-pass membrane protein</topology>
    </subcellularLocation>
</comment>
<evidence type="ECO:0000256" key="3">
    <source>
        <dbReference type="ARBA" id="ARBA00022500"/>
    </source>
</evidence>
<accession>A0A4R3MMU7</accession>
<evidence type="ECO:0000256" key="4">
    <source>
        <dbReference type="ARBA" id="ARBA00022692"/>
    </source>
</evidence>
<dbReference type="SMART" id="SM00283">
    <property type="entry name" value="MA"/>
    <property type="match status" value="1"/>
</dbReference>
<dbReference type="CDD" id="cd11386">
    <property type="entry name" value="MCP_signal"/>
    <property type="match status" value="1"/>
</dbReference>
<dbReference type="Pfam" id="PF00015">
    <property type="entry name" value="MCPsignal"/>
    <property type="match status" value="1"/>
</dbReference>
<dbReference type="GO" id="GO:0006935">
    <property type="term" value="P:chemotaxis"/>
    <property type="evidence" value="ECO:0007669"/>
    <property type="project" value="UniProtKB-KW"/>
</dbReference>
<evidence type="ECO:0000256" key="8">
    <source>
        <dbReference type="ARBA" id="ARBA00029447"/>
    </source>
</evidence>
<dbReference type="OrthoDB" id="13222at2"/>
<dbReference type="RefSeq" id="WP_132250599.1">
    <property type="nucleotide sequence ID" value="NZ_SMAL01000002.1"/>
</dbReference>
<dbReference type="PROSITE" id="PS50885">
    <property type="entry name" value="HAMP"/>
    <property type="match status" value="1"/>
</dbReference>
<dbReference type="PANTHER" id="PTHR32089">
    <property type="entry name" value="METHYL-ACCEPTING CHEMOTAXIS PROTEIN MCPB"/>
    <property type="match status" value="1"/>
</dbReference>
<evidence type="ECO:0000256" key="1">
    <source>
        <dbReference type="ARBA" id="ARBA00004651"/>
    </source>
</evidence>
<dbReference type="Gene3D" id="3.30.450.20">
    <property type="entry name" value="PAS domain"/>
    <property type="match status" value="2"/>
</dbReference>
<dbReference type="SUPFAM" id="SSF103190">
    <property type="entry name" value="Sensory domain-like"/>
    <property type="match status" value="1"/>
</dbReference>
<dbReference type="SUPFAM" id="SSF58104">
    <property type="entry name" value="Methyl-accepting chemotaxis protein (MCP) signaling domain"/>
    <property type="match status" value="1"/>
</dbReference>
<dbReference type="Proteomes" id="UP000294902">
    <property type="component" value="Unassembled WGS sequence"/>
</dbReference>
<dbReference type="EMBL" id="SMAL01000002">
    <property type="protein sequence ID" value="TCT16303.1"/>
    <property type="molecule type" value="Genomic_DNA"/>
</dbReference>
<name>A0A4R3MMU7_9FIRM</name>
<dbReference type="PROSITE" id="PS50111">
    <property type="entry name" value="CHEMOTAXIS_TRANSDUC_2"/>
    <property type="match status" value="1"/>
</dbReference>
<proteinExistence type="inferred from homology"/>
<keyword evidence="14" id="KW-1185">Reference proteome</keyword>
<evidence type="ECO:0000313" key="13">
    <source>
        <dbReference type="EMBL" id="TCT16303.1"/>
    </source>
</evidence>
<evidence type="ECO:0000256" key="9">
    <source>
        <dbReference type="PROSITE-ProRule" id="PRU00284"/>
    </source>
</evidence>
<evidence type="ECO:0000256" key="5">
    <source>
        <dbReference type="ARBA" id="ARBA00022989"/>
    </source>
</evidence>
<evidence type="ECO:0000256" key="6">
    <source>
        <dbReference type="ARBA" id="ARBA00023136"/>
    </source>
</evidence>
<gene>
    <name evidence="13" type="ORF">EDC18_102320</name>
</gene>
<dbReference type="Pfam" id="PF00672">
    <property type="entry name" value="HAMP"/>
    <property type="match status" value="1"/>
</dbReference>
<dbReference type="AlphaFoldDB" id="A0A4R3MMU7"/>
<keyword evidence="3" id="KW-0145">Chemotaxis</keyword>
<keyword evidence="6 10" id="KW-0472">Membrane</keyword>
<evidence type="ECO:0000256" key="2">
    <source>
        <dbReference type="ARBA" id="ARBA00022475"/>
    </source>
</evidence>
<sequence length="657" mass="72704">MKTIKIKLIVSIMLLSVTIISSIGFFTYRKSSEEIEDILKNNTSQYIFQIENAIDNFLAIYEQGLDFVSRDPYIQGFYHNQELSENVSAAFNNFVKTYPSVNYIYFGSRDKDMFIRPFIDVGNDYDPTIRPWYEDAVAENRIIWTDPYFDPVNNEMTISVAKPIYNNNSLTGVLSLDLDMDYIIQMIDGIQVGQEGYVFVVDKEGKTLLHNNRDVIGEPIPIAELFDAVTSKHEGIVEYNYNNSDRIGVFTTNDRLGWVISAVIEVDEINEHTEEILMYTLIIGFFALILSIIVALIIANPIAKGIQHLRKIMAQIKEGNFKVEAHVLTKDELNELARDLNQMVENVSDLLRNTKEVVGNVTLASEELAASSGETNASAEQIALTIEQITIGASEQAGDAEKGAALIDGLSSKLEHLSTNTISISSKTNEVIDLSKKGNEVMTDLGHKTKLNDEATKKIEEAILALNNKSSQITSILGAISSIAEQTNLLALNASIEAARAGEHGRGFAVVAEEIRKLAEDAQKSAREIGSIINDMQKESENTVKIMGEVKEISNIQSVAVENVNTTFNNVNESIGFITGLINQANGFLEEILEDKDNIVKAIESVSSVSEETAAATEEISASMEQQTSAIEDVAKQAEVLNQLGEKLRNQINKFTI</sequence>
<dbReference type="GO" id="GO:0007165">
    <property type="term" value="P:signal transduction"/>
    <property type="evidence" value="ECO:0007669"/>
    <property type="project" value="UniProtKB-KW"/>
</dbReference>
<organism evidence="13 14">
    <name type="scientific">Natranaerovirga pectinivora</name>
    <dbReference type="NCBI Taxonomy" id="682400"/>
    <lineage>
        <taxon>Bacteria</taxon>
        <taxon>Bacillati</taxon>
        <taxon>Bacillota</taxon>
        <taxon>Clostridia</taxon>
        <taxon>Lachnospirales</taxon>
        <taxon>Natranaerovirgaceae</taxon>
        <taxon>Natranaerovirga</taxon>
    </lineage>
</organism>
<keyword evidence="7 9" id="KW-0807">Transducer</keyword>
<dbReference type="InterPro" id="IPR029151">
    <property type="entry name" value="Sensor-like_sf"/>
</dbReference>
<dbReference type="CDD" id="cd12913">
    <property type="entry name" value="PDC1_MCP_like"/>
    <property type="match status" value="1"/>
</dbReference>
<keyword evidence="2" id="KW-1003">Cell membrane</keyword>
<reference evidence="13 14" key="1">
    <citation type="submission" date="2019-03" db="EMBL/GenBank/DDBJ databases">
        <title>Genomic Encyclopedia of Type Strains, Phase IV (KMG-IV): sequencing the most valuable type-strain genomes for metagenomic binning, comparative biology and taxonomic classification.</title>
        <authorList>
            <person name="Goeker M."/>
        </authorList>
    </citation>
    <scope>NUCLEOTIDE SEQUENCE [LARGE SCALE GENOMIC DNA]</scope>
    <source>
        <strain evidence="13 14">DSM 24629</strain>
    </source>
</reference>
<feature type="transmembrane region" description="Helical" evidence="10">
    <location>
        <begin position="276"/>
        <end position="303"/>
    </location>
</feature>
<evidence type="ECO:0000256" key="10">
    <source>
        <dbReference type="SAM" id="Phobius"/>
    </source>
</evidence>
<comment type="similarity">
    <text evidence="8">Belongs to the methyl-accepting chemotaxis (MCP) protein family.</text>
</comment>
<dbReference type="InterPro" id="IPR004089">
    <property type="entry name" value="MCPsignal_dom"/>
</dbReference>
<dbReference type="PANTHER" id="PTHR32089:SF114">
    <property type="entry name" value="METHYL-ACCEPTING CHEMOTAXIS PROTEIN MCPB"/>
    <property type="match status" value="1"/>
</dbReference>
<evidence type="ECO:0000259" key="11">
    <source>
        <dbReference type="PROSITE" id="PS50111"/>
    </source>
</evidence>
<feature type="domain" description="Methyl-accepting transducer" evidence="11">
    <location>
        <begin position="371"/>
        <end position="621"/>
    </location>
</feature>
<dbReference type="Gene3D" id="1.10.8.500">
    <property type="entry name" value="HAMP domain in histidine kinase"/>
    <property type="match status" value="1"/>
</dbReference>
<dbReference type="Gene3D" id="1.10.287.950">
    <property type="entry name" value="Methyl-accepting chemotaxis protein"/>
    <property type="match status" value="1"/>
</dbReference>
<evidence type="ECO:0000256" key="7">
    <source>
        <dbReference type="ARBA" id="ARBA00023224"/>
    </source>
</evidence>
<evidence type="ECO:0000259" key="12">
    <source>
        <dbReference type="PROSITE" id="PS50885"/>
    </source>
</evidence>
<evidence type="ECO:0000313" key="14">
    <source>
        <dbReference type="Proteomes" id="UP000294902"/>
    </source>
</evidence>
<dbReference type="SMART" id="SM00304">
    <property type="entry name" value="HAMP"/>
    <property type="match status" value="1"/>
</dbReference>
<dbReference type="CDD" id="cd12912">
    <property type="entry name" value="PDC2_MCP_like"/>
    <property type="match status" value="1"/>
</dbReference>
<keyword evidence="5 10" id="KW-1133">Transmembrane helix</keyword>